<gene>
    <name evidence="1" type="ORF">AMORRO_LOCUS621</name>
</gene>
<evidence type="ECO:0000313" key="2">
    <source>
        <dbReference type="Proteomes" id="UP000789342"/>
    </source>
</evidence>
<keyword evidence="2" id="KW-1185">Reference proteome</keyword>
<evidence type="ECO:0000313" key="1">
    <source>
        <dbReference type="EMBL" id="CAG8446149.1"/>
    </source>
</evidence>
<dbReference type="Proteomes" id="UP000789342">
    <property type="component" value="Unassembled WGS sequence"/>
</dbReference>
<reference evidence="1" key="1">
    <citation type="submission" date="2021-06" db="EMBL/GenBank/DDBJ databases">
        <authorList>
            <person name="Kallberg Y."/>
            <person name="Tangrot J."/>
            <person name="Rosling A."/>
        </authorList>
    </citation>
    <scope>NUCLEOTIDE SEQUENCE</scope>
    <source>
        <strain evidence="1">CL551</strain>
    </source>
</reference>
<dbReference type="EMBL" id="CAJVPV010000185">
    <property type="protein sequence ID" value="CAG8446149.1"/>
    <property type="molecule type" value="Genomic_DNA"/>
</dbReference>
<organism evidence="1 2">
    <name type="scientific">Acaulospora morrowiae</name>
    <dbReference type="NCBI Taxonomy" id="94023"/>
    <lineage>
        <taxon>Eukaryota</taxon>
        <taxon>Fungi</taxon>
        <taxon>Fungi incertae sedis</taxon>
        <taxon>Mucoromycota</taxon>
        <taxon>Glomeromycotina</taxon>
        <taxon>Glomeromycetes</taxon>
        <taxon>Diversisporales</taxon>
        <taxon>Acaulosporaceae</taxon>
        <taxon>Acaulospora</taxon>
    </lineage>
</organism>
<name>A0A9N8VCQ5_9GLOM</name>
<protein>
    <submittedName>
        <fullName evidence="1">17684_t:CDS:1</fullName>
    </submittedName>
</protein>
<comment type="caution">
    <text evidence="1">The sequence shown here is derived from an EMBL/GenBank/DDBJ whole genome shotgun (WGS) entry which is preliminary data.</text>
</comment>
<sequence>MSSLQSIRRQIPQQFVAPPLPQTQPSAHLIFQENQLTFIQGDSSLFSGTGSSDDNINAIVLTQCQIDTSNSLKASIIETKII</sequence>
<proteinExistence type="predicted"/>
<accession>A0A9N8VCQ5</accession>
<dbReference type="AlphaFoldDB" id="A0A9N8VCQ5"/>